<accession>A0A929FZ88</accession>
<evidence type="ECO:0000256" key="4">
    <source>
        <dbReference type="ARBA" id="ARBA00022729"/>
    </source>
</evidence>
<dbReference type="RefSeq" id="WP_193926926.1">
    <property type="nucleotide sequence ID" value="NZ_JADEYC010000005.1"/>
</dbReference>
<reference evidence="7" key="1">
    <citation type="submission" date="2020-10" db="EMBL/GenBank/DDBJ databases">
        <title>Diversity and distribution of actinomycetes associated with coral in the coast of Hainan.</title>
        <authorList>
            <person name="Li F."/>
        </authorList>
    </citation>
    <scope>NUCLEOTIDE SEQUENCE</scope>
    <source>
        <strain evidence="7">HNM0983</strain>
    </source>
</reference>
<dbReference type="PANTHER" id="PTHR30532">
    <property type="entry name" value="IRON III DICITRATE-BINDING PERIPLASMIC PROTEIN"/>
    <property type="match status" value="1"/>
</dbReference>
<dbReference type="GO" id="GO:1901678">
    <property type="term" value="P:iron coordination entity transport"/>
    <property type="evidence" value="ECO:0007669"/>
    <property type="project" value="UniProtKB-ARBA"/>
</dbReference>
<keyword evidence="4 5" id="KW-0732">Signal</keyword>
<gene>
    <name evidence="7" type="ORF">IQ251_03420</name>
</gene>
<keyword evidence="8" id="KW-1185">Reference proteome</keyword>
<comment type="similarity">
    <text evidence="2">Belongs to the bacterial solute-binding protein 8 family.</text>
</comment>
<comment type="caution">
    <text evidence="7">The sequence shown here is derived from an EMBL/GenBank/DDBJ whole genome shotgun (WGS) entry which is preliminary data.</text>
</comment>
<feature type="signal peptide" evidence="5">
    <location>
        <begin position="1"/>
        <end position="24"/>
    </location>
</feature>
<dbReference type="Proteomes" id="UP000598360">
    <property type="component" value="Unassembled WGS sequence"/>
</dbReference>
<name>A0A929FZ88_9PSEU</name>
<dbReference type="GO" id="GO:0030288">
    <property type="term" value="C:outer membrane-bounded periplasmic space"/>
    <property type="evidence" value="ECO:0007669"/>
    <property type="project" value="TreeGrafter"/>
</dbReference>
<evidence type="ECO:0000256" key="2">
    <source>
        <dbReference type="ARBA" id="ARBA00008814"/>
    </source>
</evidence>
<feature type="domain" description="Fe/B12 periplasmic-binding" evidence="6">
    <location>
        <begin position="54"/>
        <end position="313"/>
    </location>
</feature>
<evidence type="ECO:0000256" key="1">
    <source>
        <dbReference type="ARBA" id="ARBA00004196"/>
    </source>
</evidence>
<protein>
    <submittedName>
        <fullName evidence="7">Iron-siderophore ABC transporter substrate-binding protein</fullName>
    </submittedName>
</protein>
<dbReference type="AlphaFoldDB" id="A0A929FZ88"/>
<dbReference type="CDD" id="cd01146">
    <property type="entry name" value="FhuD"/>
    <property type="match status" value="1"/>
</dbReference>
<dbReference type="InterPro" id="IPR051313">
    <property type="entry name" value="Bact_iron-sidero_bind"/>
</dbReference>
<organism evidence="7 8">
    <name type="scientific">Saccharopolyspora montiporae</name>
    <dbReference type="NCBI Taxonomy" id="2781240"/>
    <lineage>
        <taxon>Bacteria</taxon>
        <taxon>Bacillati</taxon>
        <taxon>Actinomycetota</taxon>
        <taxon>Actinomycetes</taxon>
        <taxon>Pseudonocardiales</taxon>
        <taxon>Pseudonocardiaceae</taxon>
        <taxon>Saccharopolyspora</taxon>
    </lineage>
</organism>
<dbReference type="InterPro" id="IPR002491">
    <property type="entry name" value="ABC_transptr_periplasmic_BD"/>
</dbReference>
<keyword evidence="3" id="KW-0813">Transport</keyword>
<evidence type="ECO:0000313" key="7">
    <source>
        <dbReference type="EMBL" id="MBE9373492.1"/>
    </source>
</evidence>
<proteinExistence type="inferred from homology"/>
<dbReference type="SUPFAM" id="SSF53807">
    <property type="entry name" value="Helical backbone' metal receptor"/>
    <property type="match status" value="1"/>
</dbReference>
<dbReference type="EMBL" id="JADEYC010000005">
    <property type="protein sequence ID" value="MBE9373492.1"/>
    <property type="molecule type" value="Genomic_DNA"/>
</dbReference>
<dbReference type="PROSITE" id="PS51257">
    <property type="entry name" value="PROKAR_LIPOPROTEIN"/>
    <property type="match status" value="1"/>
</dbReference>
<sequence>MRNPSRALGTVIAVLLLGLTTACAGSEPAIEPRPDDRTVTHAMGEARVPAEPKRVVVLDTGELDAVLALGMEPVGMVLPDAAPSLPDYLGERVRDVPIVGTIGSPNLEKIATLEPDLILSSKVRDGERYDMLSELAPTVFSETVGKTWKENLRLNAEALGREQQAHEILDRYQRKARALGELVGDPAQTRVSAVRFTADADRLRLYDRGSFLGTILDDAGFARPANQHGEETFAEVSRENIGEADGDLLFHGAYGETGAQQQDRITGSQQWQTLDAVRSGNAHEVPDDLWYLGLGPIAADRVLDDMRTTLEAN</sequence>
<dbReference type="PANTHER" id="PTHR30532:SF25">
    <property type="entry name" value="IRON(III) DICITRATE-BINDING PERIPLASMIC PROTEIN"/>
    <property type="match status" value="1"/>
</dbReference>
<evidence type="ECO:0000256" key="5">
    <source>
        <dbReference type="SAM" id="SignalP"/>
    </source>
</evidence>
<dbReference type="Gene3D" id="3.40.50.1980">
    <property type="entry name" value="Nitrogenase molybdenum iron protein domain"/>
    <property type="match status" value="2"/>
</dbReference>
<evidence type="ECO:0000256" key="3">
    <source>
        <dbReference type="ARBA" id="ARBA00022448"/>
    </source>
</evidence>
<feature type="chain" id="PRO_5037864402" evidence="5">
    <location>
        <begin position="25"/>
        <end position="313"/>
    </location>
</feature>
<dbReference type="Pfam" id="PF01497">
    <property type="entry name" value="Peripla_BP_2"/>
    <property type="match status" value="1"/>
</dbReference>
<dbReference type="PROSITE" id="PS50983">
    <property type="entry name" value="FE_B12_PBP"/>
    <property type="match status" value="1"/>
</dbReference>
<evidence type="ECO:0000313" key="8">
    <source>
        <dbReference type="Proteomes" id="UP000598360"/>
    </source>
</evidence>
<evidence type="ECO:0000259" key="6">
    <source>
        <dbReference type="PROSITE" id="PS50983"/>
    </source>
</evidence>
<comment type="subcellular location">
    <subcellularLocation>
        <location evidence="1">Cell envelope</location>
    </subcellularLocation>
</comment>